<dbReference type="AlphaFoldDB" id="D2BEA2"/>
<dbReference type="InterPro" id="IPR043504">
    <property type="entry name" value="Peptidase_S1_PA_chymotrypsin"/>
</dbReference>
<reference evidence="2 3" key="1">
    <citation type="journal article" date="2010" name="Stand. Genomic Sci.">
        <title>Complete genome sequence of Streptosporangium roseum type strain (NI 9100).</title>
        <authorList>
            <person name="Nolan M."/>
            <person name="Sikorski J."/>
            <person name="Jando M."/>
            <person name="Lucas S."/>
            <person name="Lapidus A."/>
            <person name="Glavina Del Rio T."/>
            <person name="Chen F."/>
            <person name="Tice H."/>
            <person name="Pitluck S."/>
            <person name="Cheng J.F."/>
            <person name="Chertkov O."/>
            <person name="Sims D."/>
            <person name="Meincke L."/>
            <person name="Brettin T."/>
            <person name="Han C."/>
            <person name="Detter J.C."/>
            <person name="Bruce D."/>
            <person name="Goodwin L."/>
            <person name="Land M."/>
            <person name="Hauser L."/>
            <person name="Chang Y.J."/>
            <person name="Jeffries C.D."/>
            <person name="Ivanova N."/>
            <person name="Mavromatis K."/>
            <person name="Mikhailova N."/>
            <person name="Chen A."/>
            <person name="Palaniappan K."/>
            <person name="Chain P."/>
            <person name="Rohde M."/>
            <person name="Goker M."/>
            <person name="Bristow J."/>
            <person name="Eisen J.A."/>
            <person name="Markowitz V."/>
            <person name="Hugenholtz P."/>
            <person name="Kyrpides N.C."/>
            <person name="Klenk H.P."/>
        </authorList>
    </citation>
    <scope>NUCLEOTIDE SEQUENCE [LARGE SCALE GENOMIC DNA]</scope>
    <source>
        <strain evidence="3">ATCC 12428 / DSM 43021 / JCM 3005 / NI 9100</strain>
    </source>
</reference>
<dbReference type="HOGENOM" id="CLU_050832_0_0_11"/>
<gene>
    <name evidence="2" type="ordered locus">Sros_7465</name>
</gene>
<dbReference type="Gene3D" id="2.40.10.10">
    <property type="entry name" value="Trypsin-like serine proteases"/>
    <property type="match status" value="2"/>
</dbReference>
<dbReference type="KEGG" id="sro:Sros_7465"/>
<evidence type="ECO:0000256" key="1">
    <source>
        <dbReference type="SAM" id="MobiDB-lite"/>
    </source>
</evidence>
<sequence length="369" mass="38696">MSIGRLSTLTGCENAPRLDGRSTLRRALIAVGVGLSVLGSTVVTQPAQAASVVMVPLSPTVTAAQQVAWFWLADGAANLKNATPYTVQTAVGGERLSTDIVPDGPPASIPPLEGPASPEGEMPTTSGKVFFIGSDLQPHWCTGTAVRSKYRNVVATAGHCLLDTEAPAGPLTKWVFVPGYSEGTAPFGLYVGKQGVAHYDFDDIQDYDRDLAFVNVYRGVVPSSPDVLTNTGMLAENVGGQGVAFNQPLAPTVDVFGYPAGPEPDGSRPYTGETLERSTGSASAMKVTGLPTDRPIGVDSPFTGEGSLGSSWLTQYANDSRTGYLNGITISVSDTDGDNRYDTGVSPYFDGELYTVYQKASNVWTGIIA</sequence>
<keyword evidence="3" id="KW-1185">Reference proteome</keyword>
<dbReference type="STRING" id="479432.Sros_7465"/>
<dbReference type="EMBL" id="CP001814">
    <property type="protein sequence ID" value="ACZ90148.1"/>
    <property type="molecule type" value="Genomic_DNA"/>
</dbReference>
<proteinExistence type="predicted"/>
<organism evidence="2 3">
    <name type="scientific">Streptosporangium roseum (strain ATCC 12428 / DSM 43021 / JCM 3005 / KCTC 9067 / NCIMB 10171 / NRRL 2505 / NI 9100)</name>
    <dbReference type="NCBI Taxonomy" id="479432"/>
    <lineage>
        <taxon>Bacteria</taxon>
        <taxon>Bacillati</taxon>
        <taxon>Actinomycetota</taxon>
        <taxon>Actinomycetes</taxon>
        <taxon>Streptosporangiales</taxon>
        <taxon>Streptosporangiaceae</taxon>
        <taxon>Streptosporangium</taxon>
    </lineage>
</organism>
<protein>
    <recommendedName>
        <fullName evidence="4">Peptidase S1 domain-containing protein</fullName>
    </recommendedName>
</protein>
<accession>D2BEA2</accession>
<evidence type="ECO:0000313" key="2">
    <source>
        <dbReference type="EMBL" id="ACZ90148.1"/>
    </source>
</evidence>
<dbReference type="InterPro" id="IPR009003">
    <property type="entry name" value="Peptidase_S1_PA"/>
</dbReference>
<feature type="region of interest" description="Disordered" evidence="1">
    <location>
        <begin position="262"/>
        <end position="285"/>
    </location>
</feature>
<evidence type="ECO:0000313" key="3">
    <source>
        <dbReference type="Proteomes" id="UP000002029"/>
    </source>
</evidence>
<evidence type="ECO:0008006" key="4">
    <source>
        <dbReference type="Google" id="ProtNLM"/>
    </source>
</evidence>
<dbReference type="eggNOG" id="COG3591">
    <property type="taxonomic scope" value="Bacteria"/>
</dbReference>
<name>D2BEA2_STRRD</name>
<dbReference type="SUPFAM" id="SSF50494">
    <property type="entry name" value="Trypsin-like serine proteases"/>
    <property type="match status" value="1"/>
</dbReference>
<dbReference type="Proteomes" id="UP000002029">
    <property type="component" value="Chromosome"/>
</dbReference>